<organism evidence="8 9">
    <name type="scientific">Luteolibacter yonseiensis</name>
    <dbReference type="NCBI Taxonomy" id="1144680"/>
    <lineage>
        <taxon>Bacteria</taxon>
        <taxon>Pseudomonadati</taxon>
        <taxon>Verrucomicrobiota</taxon>
        <taxon>Verrucomicrobiia</taxon>
        <taxon>Verrucomicrobiales</taxon>
        <taxon>Verrucomicrobiaceae</taxon>
        <taxon>Luteolibacter</taxon>
    </lineage>
</organism>
<evidence type="ECO:0000256" key="5">
    <source>
        <dbReference type="ARBA" id="ARBA00022801"/>
    </source>
</evidence>
<keyword evidence="5 7" id="KW-0378">Hydrolase</keyword>
<dbReference type="PANTHER" id="PTHR46986:SF1">
    <property type="entry name" value="ENDORIBONUCLEASE YBEY, CHLOROPLASTIC"/>
    <property type="match status" value="1"/>
</dbReference>
<protein>
    <recommendedName>
        <fullName evidence="7">Endoribonuclease YbeY</fullName>
        <ecNumber evidence="7">3.1.-.-</ecNumber>
    </recommendedName>
</protein>
<dbReference type="PROSITE" id="PS01306">
    <property type="entry name" value="UPF0054"/>
    <property type="match status" value="1"/>
</dbReference>
<keyword evidence="7" id="KW-0963">Cytoplasm</keyword>
<dbReference type="InterPro" id="IPR023091">
    <property type="entry name" value="MetalPrtase_cat_dom_sf_prd"/>
</dbReference>
<dbReference type="Proteomes" id="UP000600139">
    <property type="component" value="Unassembled WGS sequence"/>
</dbReference>
<evidence type="ECO:0000256" key="4">
    <source>
        <dbReference type="ARBA" id="ARBA00022759"/>
    </source>
</evidence>
<dbReference type="Gene3D" id="3.40.390.30">
    <property type="entry name" value="Metalloproteases ('zincins'), catalytic domain"/>
    <property type="match status" value="1"/>
</dbReference>
<evidence type="ECO:0000313" key="8">
    <source>
        <dbReference type="EMBL" id="MBK1814334.1"/>
    </source>
</evidence>
<dbReference type="EC" id="3.1.-.-" evidence="7"/>
<keyword evidence="9" id="KW-1185">Reference proteome</keyword>
<evidence type="ECO:0000256" key="2">
    <source>
        <dbReference type="ARBA" id="ARBA00022722"/>
    </source>
</evidence>
<reference evidence="8" key="1">
    <citation type="submission" date="2021-01" db="EMBL/GenBank/DDBJ databases">
        <title>Modified the classification status of verrucomicrobia.</title>
        <authorList>
            <person name="Feng X."/>
        </authorList>
    </citation>
    <scope>NUCLEOTIDE SEQUENCE</scope>
    <source>
        <strain evidence="8">JCM 18052</strain>
    </source>
</reference>
<comment type="similarity">
    <text evidence="1 7">Belongs to the endoribonuclease YbeY family.</text>
</comment>
<dbReference type="Pfam" id="PF02130">
    <property type="entry name" value="YbeY"/>
    <property type="match status" value="1"/>
</dbReference>
<evidence type="ECO:0000256" key="3">
    <source>
        <dbReference type="ARBA" id="ARBA00022723"/>
    </source>
</evidence>
<dbReference type="InterPro" id="IPR020549">
    <property type="entry name" value="YbeY_CS"/>
</dbReference>
<dbReference type="PANTHER" id="PTHR46986">
    <property type="entry name" value="ENDORIBONUCLEASE YBEY, CHLOROPLASTIC"/>
    <property type="match status" value="1"/>
</dbReference>
<feature type="binding site" evidence="7">
    <location>
        <position position="124"/>
    </location>
    <ligand>
        <name>Zn(2+)</name>
        <dbReference type="ChEBI" id="CHEBI:29105"/>
        <note>catalytic</note>
    </ligand>
</feature>
<dbReference type="RefSeq" id="WP_200349302.1">
    <property type="nucleotide sequence ID" value="NZ_BAABHZ010000010.1"/>
</dbReference>
<comment type="subcellular location">
    <subcellularLocation>
        <location evidence="7">Cytoplasm</location>
    </subcellularLocation>
</comment>
<keyword evidence="2 7" id="KW-0540">Nuclease</keyword>
<accession>A0A934R078</accession>
<dbReference type="GO" id="GO:0004521">
    <property type="term" value="F:RNA endonuclease activity"/>
    <property type="evidence" value="ECO:0007669"/>
    <property type="project" value="UniProtKB-UniRule"/>
</dbReference>
<dbReference type="GO" id="GO:0004222">
    <property type="term" value="F:metalloendopeptidase activity"/>
    <property type="evidence" value="ECO:0007669"/>
    <property type="project" value="InterPro"/>
</dbReference>
<dbReference type="EMBL" id="JAENIK010000004">
    <property type="protein sequence ID" value="MBK1814334.1"/>
    <property type="molecule type" value="Genomic_DNA"/>
</dbReference>
<keyword evidence="6 7" id="KW-0862">Zinc</keyword>
<gene>
    <name evidence="7 8" type="primary">ybeY</name>
    <name evidence="8" type="ORF">JIN84_01840</name>
</gene>
<dbReference type="NCBIfam" id="TIGR00043">
    <property type="entry name" value="rRNA maturation RNase YbeY"/>
    <property type="match status" value="1"/>
</dbReference>
<feature type="binding site" evidence="7">
    <location>
        <position position="114"/>
    </location>
    <ligand>
        <name>Zn(2+)</name>
        <dbReference type="ChEBI" id="CHEBI:29105"/>
        <note>catalytic</note>
    </ligand>
</feature>
<evidence type="ECO:0000256" key="1">
    <source>
        <dbReference type="ARBA" id="ARBA00010875"/>
    </source>
</evidence>
<feature type="binding site" evidence="7">
    <location>
        <position position="118"/>
    </location>
    <ligand>
        <name>Zn(2+)</name>
        <dbReference type="ChEBI" id="CHEBI:29105"/>
        <note>catalytic</note>
    </ligand>
</feature>
<comment type="caution">
    <text evidence="8">The sequence shown here is derived from an EMBL/GenBank/DDBJ whole genome shotgun (WGS) entry which is preliminary data.</text>
</comment>
<name>A0A934R078_9BACT</name>
<comment type="function">
    <text evidence="7">Single strand-specific metallo-endoribonuclease involved in late-stage 70S ribosome quality control and in maturation of the 3' terminus of the 16S rRNA.</text>
</comment>
<dbReference type="SUPFAM" id="SSF55486">
    <property type="entry name" value="Metalloproteases ('zincins'), catalytic domain"/>
    <property type="match status" value="1"/>
</dbReference>
<sequence length="156" mass="17090">MSLEVIIGNNQEATEIPESWLTALESIAHEAARLALENAAEDDSPLSHLATLEVALVDDATSDQVHRDFMNIEGATDVITFHHGEIVIGAGVAERQAAEYGEPLAREILRYFVHGLLHLAGHEDEDSRERATMEAAQEEIVAVLWTADLRERLGVA</sequence>
<keyword evidence="7" id="KW-0690">Ribosome biogenesis</keyword>
<dbReference type="GO" id="GO:0005737">
    <property type="term" value="C:cytoplasm"/>
    <property type="evidence" value="ECO:0007669"/>
    <property type="project" value="UniProtKB-SubCell"/>
</dbReference>
<keyword evidence="3 7" id="KW-0479">Metal-binding</keyword>
<evidence type="ECO:0000256" key="7">
    <source>
        <dbReference type="HAMAP-Rule" id="MF_00009"/>
    </source>
</evidence>
<dbReference type="GO" id="GO:0006364">
    <property type="term" value="P:rRNA processing"/>
    <property type="evidence" value="ECO:0007669"/>
    <property type="project" value="UniProtKB-UniRule"/>
</dbReference>
<evidence type="ECO:0000313" key="9">
    <source>
        <dbReference type="Proteomes" id="UP000600139"/>
    </source>
</evidence>
<evidence type="ECO:0000256" key="6">
    <source>
        <dbReference type="ARBA" id="ARBA00022833"/>
    </source>
</evidence>
<dbReference type="HAMAP" id="MF_00009">
    <property type="entry name" value="Endoribonucl_YbeY"/>
    <property type="match status" value="1"/>
</dbReference>
<keyword evidence="4 7" id="KW-0255">Endonuclease</keyword>
<proteinExistence type="inferred from homology"/>
<dbReference type="InterPro" id="IPR002036">
    <property type="entry name" value="YbeY"/>
</dbReference>
<keyword evidence="7" id="KW-0698">rRNA processing</keyword>
<dbReference type="AlphaFoldDB" id="A0A934R078"/>
<comment type="cofactor">
    <cofactor evidence="7">
        <name>Zn(2+)</name>
        <dbReference type="ChEBI" id="CHEBI:29105"/>
    </cofactor>
    <text evidence="7">Binds 1 zinc ion.</text>
</comment>
<dbReference type="GO" id="GO:0008270">
    <property type="term" value="F:zinc ion binding"/>
    <property type="evidence" value="ECO:0007669"/>
    <property type="project" value="UniProtKB-UniRule"/>
</dbReference>